<gene>
    <name evidence="2" type="ORF">EDS130_LOCUS14404</name>
</gene>
<dbReference type="AlphaFoldDB" id="A0A814G3H8"/>
<evidence type="ECO:0000256" key="1">
    <source>
        <dbReference type="SAM" id="Coils"/>
    </source>
</evidence>
<dbReference type="EMBL" id="CAJNOJ010000058">
    <property type="protein sequence ID" value="CAF0991275.1"/>
    <property type="molecule type" value="Genomic_DNA"/>
</dbReference>
<reference evidence="2" key="1">
    <citation type="submission" date="2021-02" db="EMBL/GenBank/DDBJ databases">
        <authorList>
            <person name="Nowell W R."/>
        </authorList>
    </citation>
    <scope>NUCLEOTIDE SEQUENCE</scope>
</reference>
<organism evidence="2 3">
    <name type="scientific">Adineta ricciae</name>
    <name type="common">Rotifer</name>
    <dbReference type="NCBI Taxonomy" id="249248"/>
    <lineage>
        <taxon>Eukaryota</taxon>
        <taxon>Metazoa</taxon>
        <taxon>Spiralia</taxon>
        <taxon>Gnathifera</taxon>
        <taxon>Rotifera</taxon>
        <taxon>Eurotatoria</taxon>
        <taxon>Bdelloidea</taxon>
        <taxon>Adinetida</taxon>
        <taxon>Adinetidae</taxon>
        <taxon>Adineta</taxon>
    </lineage>
</organism>
<keyword evidence="1" id="KW-0175">Coiled coil</keyword>
<sequence length="216" mass="24520">MATRNKCSVCTKNAGTSICPGCQAYFCDNDFKDHRGKLINELDGLVIERNLLQEKINKTNMNKAQNNTFLSQIDEWQQTTIEKVKQVADQARKQVLEVMNSELRNITTKLEELTQELKQLTDTKDVLEQDLVKLKEDVNRLNNTVAQLTKPSTITLNVTNSAQIQWNQMIFVEQIRVQTKKQPTGQSQQENTSSQMQTLPCGGHPCSSCHLCSLFT</sequence>
<accession>A0A814G3H8</accession>
<name>A0A814G3H8_ADIRI</name>
<evidence type="ECO:0008006" key="4">
    <source>
        <dbReference type="Google" id="ProtNLM"/>
    </source>
</evidence>
<dbReference type="Proteomes" id="UP000663852">
    <property type="component" value="Unassembled WGS sequence"/>
</dbReference>
<protein>
    <recommendedName>
        <fullName evidence="4">B box-type domain-containing protein</fullName>
    </recommendedName>
</protein>
<comment type="caution">
    <text evidence="2">The sequence shown here is derived from an EMBL/GenBank/DDBJ whole genome shotgun (WGS) entry which is preliminary data.</text>
</comment>
<evidence type="ECO:0000313" key="2">
    <source>
        <dbReference type="EMBL" id="CAF0991275.1"/>
    </source>
</evidence>
<proteinExistence type="predicted"/>
<evidence type="ECO:0000313" key="3">
    <source>
        <dbReference type="Proteomes" id="UP000663852"/>
    </source>
</evidence>
<feature type="coiled-coil region" evidence="1">
    <location>
        <begin position="96"/>
        <end position="144"/>
    </location>
</feature>
<dbReference type="OrthoDB" id="10043793at2759"/>